<comment type="caution">
    <text evidence="9">The sequence shown here is derived from an EMBL/GenBank/DDBJ whole genome shotgun (WGS) entry which is preliminary data.</text>
</comment>
<feature type="region of interest" description="Disordered" evidence="8">
    <location>
        <begin position="56"/>
        <end position="84"/>
    </location>
</feature>
<comment type="similarity">
    <text evidence="2">Belongs to the methyltransferase superfamily. Trimethylguanosine synthase family.</text>
</comment>
<evidence type="ECO:0000256" key="2">
    <source>
        <dbReference type="ARBA" id="ARBA00025783"/>
    </source>
</evidence>
<feature type="compositionally biased region" description="Polar residues" evidence="8">
    <location>
        <begin position="193"/>
        <end position="206"/>
    </location>
</feature>
<dbReference type="GO" id="GO:0005634">
    <property type="term" value="C:nucleus"/>
    <property type="evidence" value="ECO:0007669"/>
    <property type="project" value="TreeGrafter"/>
</dbReference>
<dbReference type="PANTHER" id="PTHR14741:SF32">
    <property type="entry name" value="TRIMETHYLGUANOSINE SYNTHASE"/>
    <property type="match status" value="1"/>
</dbReference>
<dbReference type="GO" id="GO:0071164">
    <property type="term" value="F:RNA cap trimethylguanosine synthase activity"/>
    <property type="evidence" value="ECO:0007669"/>
    <property type="project" value="TreeGrafter"/>
</dbReference>
<evidence type="ECO:0000256" key="6">
    <source>
        <dbReference type="ARBA" id="ARBA00049075"/>
    </source>
</evidence>
<evidence type="ECO:0000256" key="4">
    <source>
        <dbReference type="ARBA" id="ARBA00048740"/>
    </source>
</evidence>
<feature type="compositionally biased region" description="Basic residues" evidence="8">
    <location>
        <begin position="119"/>
        <end position="129"/>
    </location>
</feature>
<feature type="region of interest" description="Disordered" evidence="8">
    <location>
        <begin position="422"/>
        <end position="455"/>
    </location>
</feature>
<comment type="catalytic activity">
    <reaction evidence="3">
        <text>a 5'-end (N(2),N(7)-dimethyl 5'-triphosphoguanosine)-ribonucleoside in snoRNA + S-adenosyl-L-methionine = a 5'-end (N(2),N(2),N(7)-trimethyl 5'-triphosphoguanosine)-ribonucleoside in snoRNA + S-adenosyl-L-homocysteine + H(+)</text>
        <dbReference type="Rhea" id="RHEA:78507"/>
        <dbReference type="Rhea" id="RHEA-COMP:19088"/>
        <dbReference type="Rhea" id="RHEA-COMP:19090"/>
        <dbReference type="ChEBI" id="CHEBI:15378"/>
        <dbReference type="ChEBI" id="CHEBI:57856"/>
        <dbReference type="ChEBI" id="CHEBI:59789"/>
        <dbReference type="ChEBI" id="CHEBI:167623"/>
        <dbReference type="ChEBI" id="CHEBI:172880"/>
    </reaction>
    <physiologicalReaction direction="left-to-right" evidence="3">
        <dbReference type="Rhea" id="RHEA:78508"/>
    </physiologicalReaction>
</comment>
<dbReference type="OrthoDB" id="194443at2759"/>
<dbReference type="CDD" id="cd02440">
    <property type="entry name" value="AdoMet_MTases"/>
    <property type="match status" value="1"/>
</dbReference>
<dbReference type="AlphaFoldDB" id="A0A4D9D869"/>
<organism evidence="9 10">
    <name type="scientific">Nannochloropsis salina CCMP1776</name>
    <dbReference type="NCBI Taxonomy" id="1027361"/>
    <lineage>
        <taxon>Eukaryota</taxon>
        <taxon>Sar</taxon>
        <taxon>Stramenopiles</taxon>
        <taxon>Ochrophyta</taxon>
        <taxon>Eustigmatophyceae</taxon>
        <taxon>Eustigmatales</taxon>
        <taxon>Monodopsidaceae</taxon>
        <taxon>Microchloropsis</taxon>
        <taxon>Microchloropsis salina</taxon>
    </lineage>
</organism>
<evidence type="ECO:0000256" key="8">
    <source>
        <dbReference type="SAM" id="MobiDB-lite"/>
    </source>
</evidence>
<dbReference type="Gene3D" id="3.40.50.150">
    <property type="entry name" value="Vaccinia Virus protein VP39"/>
    <property type="match status" value="1"/>
</dbReference>
<dbReference type="SUPFAM" id="SSF53335">
    <property type="entry name" value="S-adenosyl-L-methionine-dependent methyltransferases"/>
    <property type="match status" value="1"/>
</dbReference>
<keyword evidence="10" id="KW-1185">Reference proteome</keyword>
<accession>A0A4D9D869</accession>
<dbReference type="PANTHER" id="PTHR14741">
    <property type="entry name" value="S-ADENOSYLMETHIONINE-DEPENDENT METHYLTRANSFERASE RELATED"/>
    <property type="match status" value="1"/>
</dbReference>
<feature type="compositionally biased region" description="Basic residues" evidence="8">
    <location>
        <begin position="423"/>
        <end position="443"/>
    </location>
</feature>
<sequence>MIDAMRIVLTLGSFLVFRQTLNRIYLDDKELLRGFRVRVWVNNLLVQIVDKVVQSCESPQSGDNERKGDARAERVVEDGHESEDQLQAAVREETAEMALTLKTMGWKAPLAFGSTAKMRMNRRKSKKRSRVDMSGSEENGRVEGRDGAVGGALSSKHVRFDEDGRRITTGSPSSLFFPADGKDEEPEACAMPPQSSLPSGAASTSVRAPPPKYWMQRFRFFSQFDLGCRLDDEGWFSITPERIARHIAERARSDLVVDLFVGCGGNAIQFALSSHYVLAIDIDPHKLAIARHNARVYGVDDRIEFILGDALTLLPRLGTVADVLFLSPPWGGPEYLASPTYSLKQIRLEGGVSGHELFERVLSASPNVAALLPRNMDLRELAEAAGGRPCEVEENILNYKLKTLTVYFGHFFFPAPLSDWSLKKQKQRGGHGSKGGKKKRKKRPADTSAVSLTTE</sequence>
<protein>
    <recommendedName>
        <fullName evidence="1">Trimethylguanosine synthase</fullName>
    </recommendedName>
    <alternativeName>
        <fullName evidence="7">Cap-specific guanine-N(2) methyltransferase</fullName>
    </alternativeName>
</protein>
<evidence type="ECO:0000313" key="9">
    <source>
        <dbReference type="EMBL" id="TFJ87792.1"/>
    </source>
</evidence>
<feature type="compositionally biased region" description="Basic and acidic residues" evidence="8">
    <location>
        <begin position="63"/>
        <end position="83"/>
    </location>
</feature>
<gene>
    <name evidence="9" type="ORF">NSK_001139</name>
</gene>
<comment type="catalytic activity">
    <reaction evidence="5">
        <text>a 5'-end (N(2),N(7)-dimethyl 5'-triphosphoguanosine)-ribonucleoside in snRNA + S-adenosyl-L-methionine = a 5'-end (N(2),N(2),N(7)-trimethyl 5'-triphosphoguanosine)-ribonucleoside in snRNA + S-adenosyl-L-homocysteine + H(+)</text>
        <dbReference type="Rhea" id="RHEA:78479"/>
        <dbReference type="Rhea" id="RHEA-COMP:19087"/>
        <dbReference type="Rhea" id="RHEA-COMP:19089"/>
        <dbReference type="ChEBI" id="CHEBI:15378"/>
        <dbReference type="ChEBI" id="CHEBI:57856"/>
        <dbReference type="ChEBI" id="CHEBI:59789"/>
        <dbReference type="ChEBI" id="CHEBI:167623"/>
        <dbReference type="ChEBI" id="CHEBI:172880"/>
    </reaction>
    <physiologicalReaction direction="left-to-right" evidence="5">
        <dbReference type="Rhea" id="RHEA:78480"/>
    </physiologicalReaction>
</comment>
<evidence type="ECO:0000256" key="1">
    <source>
        <dbReference type="ARBA" id="ARBA00018517"/>
    </source>
</evidence>
<comment type="catalytic activity">
    <reaction evidence="6">
        <text>a 5'-end (N(7)-methyl 5'-triphosphoguanosine)-ribonucleoside in snRNA + S-adenosyl-L-methionine = a 5'-end (N(2),N(7)-dimethyl 5'-triphosphoguanosine)-ribonucleoside in snRNA + S-adenosyl-L-homocysteine + H(+)</text>
        <dbReference type="Rhea" id="RHEA:78471"/>
        <dbReference type="Rhea" id="RHEA-COMP:19085"/>
        <dbReference type="Rhea" id="RHEA-COMP:19087"/>
        <dbReference type="ChEBI" id="CHEBI:15378"/>
        <dbReference type="ChEBI" id="CHEBI:57856"/>
        <dbReference type="ChEBI" id="CHEBI:59789"/>
        <dbReference type="ChEBI" id="CHEBI:156461"/>
        <dbReference type="ChEBI" id="CHEBI:172880"/>
    </reaction>
    <physiologicalReaction direction="left-to-right" evidence="6">
        <dbReference type="Rhea" id="RHEA:78472"/>
    </physiologicalReaction>
</comment>
<proteinExistence type="inferred from homology"/>
<dbReference type="EMBL" id="SDOX01000005">
    <property type="protein sequence ID" value="TFJ87792.1"/>
    <property type="molecule type" value="Genomic_DNA"/>
</dbReference>
<feature type="region of interest" description="Disordered" evidence="8">
    <location>
        <begin position="117"/>
        <end position="206"/>
    </location>
</feature>
<dbReference type="InterPro" id="IPR029063">
    <property type="entry name" value="SAM-dependent_MTases_sf"/>
</dbReference>
<dbReference type="InterPro" id="IPR019012">
    <property type="entry name" value="RNA_cap_Gua-N2-MeTrfase"/>
</dbReference>
<reference evidence="9 10" key="1">
    <citation type="submission" date="2019-01" db="EMBL/GenBank/DDBJ databases">
        <title>Nuclear Genome Assembly of the Microalgal Biofuel strain Nannochloropsis salina CCMP1776.</title>
        <authorList>
            <person name="Hovde B."/>
        </authorList>
    </citation>
    <scope>NUCLEOTIDE SEQUENCE [LARGE SCALE GENOMIC DNA]</scope>
    <source>
        <strain evidence="9 10">CCMP1776</strain>
    </source>
</reference>
<evidence type="ECO:0000256" key="3">
    <source>
        <dbReference type="ARBA" id="ARBA00047418"/>
    </source>
</evidence>
<evidence type="ECO:0000313" key="10">
    <source>
        <dbReference type="Proteomes" id="UP000355283"/>
    </source>
</evidence>
<evidence type="ECO:0000256" key="5">
    <source>
        <dbReference type="ARBA" id="ARBA00048763"/>
    </source>
</evidence>
<dbReference type="Proteomes" id="UP000355283">
    <property type="component" value="Unassembled WGS sequence"/>
</dbReference>
<evidence type="ECO:0000256" key="7">
    <source>
        <dbReference type="ARBA" id="ARBA00049790"/>
    </source>
</evidence>
<dbReference type="Pfam" id="PF09445">
    <property type="entry name" value="Methyltransf_15"/>
    <property type="match status" value="1"/>
</dbReference>
<name>A0A4D9D869_9STRA</name>
<comment type="catalytic activity">
    <reaction evidence="4">
        <text>a 5'-end (N(7)-methyl 5'-triphosphoguanosine)-ribonucleoside in snoRNA + S-adenosyl-L-methionine = a 5'-end (N(2),N(7)-dimethyl 5'-triphosphoguanosine)-ribonucleoside in snoRNA + S-adenosyl-L-homocysteine + H(+)</text>
        <dbReference type="Rhea" id="RHEA:78475"/>
        <dbReference type="Rhea" id="RHEA-COMP:19086"/>
        <dbReference type="Rhea" id="RHEA-COMP:19088"/>
        <dbReference type="ChEBI" id="CHEBI:15378"/>
        <dbReference type="ChEBI" id="CHEBI:57856"/>
        <dbReference type="ChEBI" id="CHEBI:59789"/>
        <dbReference type="ChEBI" id="CHEBI:156461"/>
        <dbReference type="ChEBI" id="CHEBI:172880"/>
    </reaction>
    <physiologicalReaction direction="left-to-right" evidence="4">
        <dbReference type="Rhea" id="RHEA:78476"/>
    </physiologicalReaction>
</comment>